<comment type="caution">
    <text evidence="2">The sequence shown here is derived from an EMBL/GenBank/DDBJ whole genome shotgun (WGS) entry which is preliminary data.</text>
</comment>
<evidence type="ECO:0000313" key="2">
    <source>
        <dbReference type="EMBL" id="PTL72992.1"/>
    </source>
</evidence>
<name>A0A2T4UTY2_9MICO</name>
<evidence type="ECO:0000256" key="1">
    <source>
        <dbReference type="ARBA" id="ARBA00005254"/>
    </source>
</evidence>
<dbReference type="Proteomes" id="UP000241085">
    <property type="component" value="Unassembled WGS sequence"/>
</dbReference>
<dbReference type="PANTHER" id="PTHR43802">
    <property type="entry name" value="ENOYL-COA HYDRATASE"/>
    <property type="match status" value="1"/>
</dbReference>
<dbReference type="InterPro" id="IPR029045">
    <property type="entry name" value="ClpP/crotonase-like_dom_sf"/>
</dbReference>
<dbReference type="Pfam" id="PF00378">
    <property type="entry name" value="ECH_1"/>
    <property type="match status" value="1"/>
</dbReference>
<dbReference type="PANTHER" id="PTHR43802:SF1">
    <property type="entry name" value="IP11341P-RELATED"/>
    <property type="match status" value="1"/>
</dbReference>
<dbReference type="InterPro" id="IPR001753">
    <property type="entry name" value="Enoyl-CoA_hydra/iso"/>
</dbReference>
<dbReference type="SUPFAM" id="SSF52096">
    <property type="entry name" value="ClpP/crotonase"/>
    <property type="match status" value="1"/>
</dbReference>
<protein>
    <submittedName>
        <fullName evidence="2">Enoyl-CoA hydratase/isomerase family protein</fullName>
    </submittedName>
</protein>
<comment type="similarity">
    <text evidence="1">Belongs to the enoyl-CoA hydratase/isomerase family.</text>
</comment>
<keyword evidence="3" id="KW-1185">Reference proteome</keyword>
<sequence>MTDPTAPVLVARDGPIARVVLNRPGALNSIDLGFASLLLETVLELDADPDCTVIVIEAAGRAFCTGGDVSAIMGAAEPELYLRELATVSAEVFRVLEQTDAVVVCAVDGMTAGAGIAFALAADIVVATPGAVFLSAYGDVGLVPDCGVTVSLPRTIGRRRALDFTLSGRPVRAIEALEWQLVTEIVPRADLAGRIDERVSALAARPAHVAAATKRLLRTDPLVHAERLEEEVDVLIELLGTPQTRALLGAEHDRQRARRARTTAGV</sequence>
<evidence type="ECO:0000313" key="3">
    <source>
        <dbReference type="Proteomes" id="UP000241085"/>
    </source>
</evidence>
<dbReference type="GO" id="GO:0016853">
    <property type="term" value="F:isomerase activity"/>
    <property type="evidence" value="ECO:0007669"/>
    <property type="project" value="UniProtKB-KW"/>
</dbReference>
<dbReference type="CDD" id="cd06558">
    <property type="entry name" value="crotonase-like"/>
    <property type="match status" value="1"/>
</dbReference>
<gene>
    <name evidence="2" type="ORF">C1I63_09120</name>
</gene>
<dbReference type="RefSeq" id="WP_055786934.1">
    <property type="nucleotide sequence ID" value="NZ_PZPL01000001.1"/>
</dbReference>
<dbReference type="AlphaFoldDB" id="A0A2T4UTY2"/>
<accession>A0A2T4UTY2</accession>
<dbReference type="Gene3D" id="3.90.226.10">
    <property type="entry name" value="2-enoyl-CoA Hydratase, Chain A, domain 1"/>
    <property type="match status" value="1"/>
</dbReference>
<keyword evidence="2" id="KW-0413">Isomerase</keyword>
<organism evidence="2 3">
    <name type="scientific">Rathayibacter caricis DSM 15933</name>
    <dbReference type="NCBI Taxonomy" id="1328867"/>
    <lineage>
        <taxon>Bacteria</taxon>
        <taxon>Bacillati</taxon>
        <taxon>Actinomycetota</taxon>
        <taxon>Actinomycetes</taxon>
        <taxon>Micrococcales</taxon>
        <taxon>Microbacteriaceae</taxon>
        <taxon>Rathayibacter</taxon>
    </lineage>
</organism>
<dbReference type="EMBL" id="PZPL01000001">
    <property type="protein sequence ID" value="PTL72992.1"/>
    <property type="molecule type" value="Genomic_DNA"/>
</dbReference>
<proteinExistence type="inferred from homology"/>
<reference evidence="2 3" key="1">
    <citation type="submission" date="2018-03" db="EMBL/GenBank/DDBJ databases">
        <title>Bacteriophage NCPPB3778 and a type I-E CRISPR drive the evolution of the US Biological Select Agent, Rathayibacter toxicus.</title>
        <authorList>
            <person name="Davis E.W.II."/>
            <person name="Tabima J.F."/>
            <person name="Weisberg A.J."/>
            <person name="Dantas Lopes L."/>
            <person name="Wiseman M.S."/>
            <person name="Wiseman M.S."/>
            <person name="Pupko T."/>
            <person name="Belcher M.S."/>
            <person name="Sechler A.J."/>
            <person name="Tancos M.A."/>
            <person name="Schroeder B.K."/>
            <person name="Murray T.D."/>
            <person name="Luster D.G."/>
            <person name="Schneider W.L."/>
            <person name="Rogers E."/>
            <person name="Andreote F.D."/>
            <person name="Grunwald N.J."/>
            <person name="Putnam M.L."/>
            <person name="Chang J.H."/>
        </authorList>
    </citation>
    <scope>NUCLEOTIDE SEQUENCE [LARGE SCALE GENOMIC DNA]</scope>
    <source>
        <strain evidence="2 3">DSM 15933</strain>
    </source>
</reference>